<name>A0A133UEA9_9EURY</name>
<dbReference type="InterPro" id="IPR001667">
    <property type="entry name" value="DDH_dom"/>
</dbReference>
<reference evidence="4 5" key="1">
    <citation type="journal article" date="2016" name="Sci. Rep.">
        <title>Metabolic traits of an uncultured archaeal lineage -MSBL1- from brine pools of the Red Sea.</title>
        <authorList>
            <person name="Mwirichia R."/>
            <person name="Alam I."/>
            <person name="Rashid M."/>
            <person name="Vinu M."/>
            <person name="Ba-Alawi W."/>
            <person name="Anthony Kamau A."/>
            <person name="Kamanda Ngugi D."/>
            <person name="Goker M."/>
            <person name="Klenk H.P."/>
            <person name="Bajic V."/>
            <person name="Stingl U."/>
        </authorList>
    </citation>
    <scope>NUCLEOTIDE SEQUENCE [LARGE SCALE GENOMIC DNA]</scope>
    <source>
        <strain evidence="4">SCGC-AAA259E19</strain>
    </source>
</reference>
<dbReference type="Pfam" id="PF21763">
    <property type="entry name" value="DHH_CID"/>
    <property type="match status" value="1"/>
</dbReference>
<dbReference type="InterPro" id="IPR048515">
    <property type="entry name" value="DHH_CID"/>
</dbReference>
<dbReference type="SUPFAM" id="SSF64182">
    <property type="entry name" value="DHH phosphoesterases"/>
    <property type="match status" value="1"/>
</dbReference>
<dbReference type="AlphaFoldDB" id="A0A133UEA9"/>
<dbReference type="InterPro" id="IPR051673">
    <property type="entry name" value="SSDNA_exonuclease_RecJ"/>
</dbReference>
<organism evidence="4 5">
    <name type="scientific">candidate division MSBL1 archaeon SCGC-AAA259E19</name>
    <dbReference type="NCBI Taxonomy" id="1698264"/>
    <lineage>
        <taxon>Archaea</taxon>
        <taxon>Methanobacteriati</taxon>
        <taxon>Methanobacteriota</taxon>
        <taxon>candidate division MSBL1</taxon>
    </lineage>
</organism>
<dbReference type="GO" id="GO:0003676">
    <property type="term" value="F:nucleic acid binding"/>
    <property type="evidence" value="ECO:0007669"/>
    <property type="project" value="InterPro"/>
</dbReference>
<dbReference type="Pfam" id="PF02272">
    <property type="entry name" value="DHHA1"/>
    <property type="match status" value="1"/>
</dbReference>
<dbReference type="InterPro" id="IPR038763">
    <property type="entry name" value="DHH_sf"/>
</dbReference>
<gene>
    <name evidence="4" type="ORF">AKJ65_07565</name>
</gene>
<comment type="caution">
    <text evidence="4">The sequence shown here is derived from an EMBL/GenBank/DDBJ whole genome shotgun (WGS) entry which is preliminary data.</text>
</comment>
<accession>A0A133UEA9</accession>
<dbReference type="PANTHER" id="PTHR30255">
    <property type="entry name" value="SINGLE-STRANDED-DNA-SPECIFIC EXONUCLEASE RECJ"/>
    <property type="match status" value="1"/>
</dbReference>
<proteinExistence type="predicted"/>
<keyword evidence="5" id="KW-1185">Reference proteome</keyword>
<evidence type="ECO:0000313" key="4">
    <source>
        <dbReference type="EMBL" id="KXA92446.1"/>
    </source>
</evidence>
<feature type="domain" description="DHHA1" evidence="2">
    <location>
        <begin position="389"/>
        <end position="460"/>
    </location>
</feature>
<dbReference type="Gene3D" id="3.10.310.30">
    <property type="match status" value="1"/>
</dbReference>
<dbReference type="InterPro" id="IPR003156">
    <property type="entry name" value="DHHA1_dom"/>
</dbReference>
<dbReference type="Pfam" id="PF01368">
    <property type="entry name" value="DHH"/>
    <property type="match status" value="1"/>
</dbReference>
<evidence type="ECO:0000259" key="3">
    <source>
        <dbReference type="Pfam" id="PF21763"/>
    </source>
</evidence>
<dbReference type="Gene3D" id="3.90.1640.30">
    <property type="match status" value="1"/>
</dbReference>
<dbReference type="EMBL" id="LHXO01000158">
    <property type="protein sequence ID" value="KXA92446.1"/>
    <property type="molecule type" value="Genomic_DNA"/>
</dbReference>
<protein>
    <submittedName>
        <fullName evidence="4">Uncharacterized protein</fullName>
    </submittedName>
</protein>
<dbReference type="PANTHER" id="PTHR30255:SF3">
    <property type="entry name" value="SINGLE-STRANDED-DNA-SPECIFIC EXONUCLEASE RECJ"/>
    <property type="match status" value="1"/>
</dbReference>
<evidence type="ECO:0000259" key="2">
    <source>
        <dbReference type="Pfam" id="PF02272"/>
    </source>
</evidence>
<evidence type="ECO:0000313" key="5">
    <source>
        <dbReference type="Proteomes" id="UP000070284"/>
    </source>
</evidence>
<sequence>MFETAKEAEEVILDHENESINLISHMDADGITAASILSNALDREEIRHQVKFVRMLYPEVIEELEAGELTIFTDLGSSQLKNLRPKFKGNDTIILDHHFPEAEEGWPNLVHFNAHIEGLDGVEEISGSGMSYLVAKELNPENKVLSAQALIGAIGDVQNVWGRLKGFNREIALDGTEAGVIEQKKDLLLYGRHTQPIFRALKNLTDPAIPGVSNSTEGCVSMLKDLDIPYKTEDGYRRPVDLSEEEKRQLATELITRTISEVPDELADYVPGLIIGEVYTILKEERGSKLRGADEFSTCINSTARHEQPLIGLEVAKGDRDVYYRQMLKLLRYHRRCIAEGMNHIREKGIERGPEGYLQYFDASDILKDTFVGTVTSLTLGHEEADPYKPMMGIVKHDEVAKVSARCSKLLFLKGLDLGQAIKVAANAVEGEGGGHAVACGAQIKEEKVPEFIERFENQLIDEA</sequence>
<evidence type="ECO:0000259" key="1">
    <source>
        <dbReference type="Pfam" id="PF01368"/>
    </source>
</evidence>
<dbReference type="Proteomes" id="UP000070284">
    <property type="component" value="Unassembled WGS sequence"/>
</dbReference>
<feature type="domain" description="DDH" evidence="1">
    <location>
        <begin position="21"/>
        <end position="136"/>
    </location>
</feature>
<dbReference type="GO" id="GO:0004527">
    <property type="term" value="F:exonuclease activity"/>
    <property type="evidence" value="ECO:0007669"/>
    <property type="project" value="UniProtKB-KW"/>
</dbReference>
<feature type="domain" description="DHH-CID" evidence="3">
    <location>
        <begin position="189"/>
        <end position="261"/>
    </location>
</feature>